<accession>A0ABT1HUV0</accession>
<reference evidence="2 3" key="1">
    <citation type="submission" date="2022-06" db="EMBL/GenBank/DDBJ databases">
        <title>Genomic Encyclopedia of Archaeal and Bacterial Type Strains, Phase II (KMG-II): from individual species to whole genera.</title>
        <authorList>
            <person name="Goeker M."/>
        </authorList>
    </citation>
    <scope>NUCLEOTIDE SEQUENCE [LARGE SCALE GENOMIC DNA]</scope>
    <source>
        <strain evidence="2 3">DSM 40477</strain>
    </source>
</reference>
<evidence type="ECO:0000313" key="3">
    <source>
        <dbReference type="Proteomes" id="UP001205311"/>
    </source>
</evidence>
<dbReference type="RefSeq" id="WP_253670200.1">
    <property type="nucleotide sequence ID" value="NZ_JAMTCP010000015.1"/>
</dbReference>
<protein>
    <submittedName>
        <fullName evidence="2">Toxin 44</fullName>
    </submittedName>
</protein>
<feature type="region of interest" description="Disordered" evidence="1">
    <location>
        <begin position="181"/>
        <end position="200"/>
    </location>
</feature>
<organism evidence="2 3">
    <name type="scientific">Streptoalloteichus tenebrarius (strain ATCC 17920 / DSM 40477 / JCM 4838 / CBS 697.72 / NBRC 16177 / NCIMB 11028 / NRRL B-12390 / A12253. 1 / ISP 5477)</name>
    <name type="common">Streptomyces tenebrarius</name>
    <dbReference type="NCBI Taxonomy" id="1933"/>
    <lineage>
        <taxon>Bacteria</taxon>
        <taxon>Bacillati</taxon>
        <taxon>Actinomycetota</taxon>
        <taxon>Actinomycetes</taxon>
        <taxon>Pseudonocardiales</taxon>
        <taxon>Pseudonocardiaceae</taxon>
        <taxon>Streptoalloteichus</taxon>
    </lineage>
</organism>
<gene>
    <name evidence="2" type="ORF">LX15_003002</name>
</gene>
<dbReference type="EMBL" id="JAMTCP010000015">
    <property type="protein sequence ID" value="MCP2259301.1"/>
    <property type="molecule type" value="Genomic_DNA"/>
</dbReference>
<evidence type="ECO:0000256" key="1">
    <source>
        <dbReference type="SAM" id="MobiDB-lite"/>
    </source>
</evidence>
<dbReference type="Proteomes" id="UP001205311">
    <property type="component" value="Unassembled WGS sequence"/>
</dbReference>
<keyword evidence="3" id="KW-1185">Reference proteome</keyword>
<sequence length="375" mass="42077">MITPEQAARSRAVLAAHTQHFLDELEKIRRSVTGDPSELERQAERHRIHADRLQKVVESVGAHTRSLGRDWTGQAYEEHAAGVRRWTARLGHVVRALRAEKNWLYRCSYALRTAHARMEQVIAAFRLGAQRVAAKAALIPLPLLLHALSDEVAYQSFIQARNVRDWLARILDEAEVRKFPTTVSSGTRNPPLPPAQGWGLGTGTEFTDSVEFLTWRMRTDAASPEAAAIRGSGGVALNLRAFVDLYEDGRKWDLKPDFLRMWDMLGRNELSTPLPPELGTIHGRQAAMPFDLLGNVHFGYVSASLGLGSGSVAAWGADVWDVWKYGKVDRGDQIGIEIGRELYARHGAAVRQEHVVEELRRRWDDLVEVGKIHVR</sequence>
<comment type="caution">
    <text evidence="2">The sequence shown here is derived from an EMBL/GenBank/DDBJ whole genome shotgun (WGS) entry which is preliminary data.</text>
</comment>
<dbReference type="Gene3D" id="1.10.287.1060">
    <property type="entry name" value="ESAT-6-like"/>
    <property type="match status" value="1"/>
</dbReference>
<dbReference type="SUPFAM" id="SSF140453">
    <property type="entry name" value="EsxAB dimer-like"/>
    <property type="match status" value="1"/>
</dbReference>
<name>A0ABT1HUV0_STRSD</name>
<evidence type="ECO:0000313" key="2">
    <source>
        <dbReference type="EMBL" id="MCP2259301.1"/>
    </source>
</evidence>
<proteinExistence type="predicted"/>
<dbReference type="InterPro" id="IPR036689">
    <property type="entry name" value="ESAT-6-like_sf"/>
</dbReference>